<evidence type="ECO:0000313" key="11">
    <source>
        <dbReference type="EMBL" id="EKE43362.1"/>
    </source>
</evidence>
<dbReference type="eggNOG" id="COG4665">
    <property type="taxonomic scope" value="Bacteria"/>
</dbReference>
<keyword evidence="2 9" id="KW-0813">Transport</keyword>
<evidence type="ECO:0000256" key="5">
    <source>
        <dbReference type="ARBA" id="ARBA00022692"/>
    </source>
</evidence>
<evidence type="ECO:0000256" key="8">
    <source>
        <dbReference type="ARBA" id="ARBA00038436"/>
    </source>
</evidence>
<keyword evidence="3" id="KW-1003">Cell membrane</keyword>
<evidence type="ECO:0000259" key="10">
    <source>
        <dbReference type="Pfam" id="PF04290"/>
    </source>
</evidence>
<evidence type="ECO:0000256" key="6">
    <source>
        <dbReference type="ARBA" id="ARBA00022989"/>
    </source>
</evidence>
<proteinExistence type="inferred from homology"/>
<keyword evidence="5 9" id="KW-0812">Transmembrane</keyword>
<feature type="transmembrane region" description="Helical" evidence="9">
    <location>
        <begin position="94"/>
        <end position="112"/>
    </location>
</feature>
<dbReference type="PANTHER" id="PTHR35011:SF4">
    <property type="entry name" value="SLL1102 PROTEIN"/>
    <property type="match status" value="1"/>
</dbReference>
<dbReference type="PATRIC" id="fig|1231392.3.peg.2568"/>
<dbReference type="Proteomes" id="UP000006765">
    <property type="component" value="Unassembled WGS sequence"/>
</dbReference>
<evidence type="ECO:0000256" key="1">
    <source>
        <dbReference type="ARBA" id="ARBA00004429"/>
    </source>
</evidence>
<dbReference type="EMBL" id="AMGO01000062">
    <property type="protein sequence ID" value="EKE43362.1"/>
    <property type="molecule type" value="Genomic_DNA"/>
</dbReference>
<dbReference type="InterPro" id="IPR055348">
    <property type="entry name" value="DctQ"/>
</dbReference>
<feature type="transmembrane region" description="Helical" evidence="9">
    <location>
        <begin position="53"/>
        <end position="74"/>
    </location>
</feature>
<evidence type="ECO:0000256" key="7">
    <source>
        <dbReference type="ARBA" id="ARBA00023136"/>
    </source>
</evidence>
<evidence type="ECO:0000256" key="3">
    <source>
        <dbReference type="ARBA" id="ARBA00022475"/>
    </source>
</evidence>
<name>K2H9Q2_9RHOB</name>
<dbReference type="InterPro" id="IPR007387">
    <property type="entry name" value="TRAP_DctQ"/>
</dbReference>
<comment type="subcellular location">
    <subcellularLocation>
        <location evidence="1 9">Cell inner membrane</location>
        <topology evidence="1 9">Multi-pass membrane protein</topology>
    </subcellularLocation>
</comment>
<feature type="domain" description="Tripartite ATP-independent periplasmic transporters DctQ component" evidence="10">
    <location>
        <begin position="28"/>
        <end position="158"/>
    </location>
</feature>
<dbReference type="PANTHER" id="PTHR35011">
    <property type="entry name" value="2,3-DIKETO-L-GULONATE TRAP TRANSPORTER SMALL PERMEASE PROTEIN YIAM"/>
    <property type="match status" value="1"/>
</dbReference>
<sequence>MIGGYLKVCGWLDMAARILCGVAAVGLTGLVLGIVVLRYAFGAGFVELQDAATYAFAVLVAFSIPVCLAQNGHVRVEVLSERLSPLYRRTADRVALAAFLIPVFGLVVWAYWPELRYSWAIREASVETGGLGGLFVVKTALPVAALLTIVQGIAANIRGDAA</sequence>
<dbReference type="Pfam" id="PF04290">
    <property type="entry name" value="DctQ"/>
    <property type="match status" value="1"/>
</dbReference>
<keyword evidence="7 9" id="KW-0472">Membrane</keyword>
<feature type="transmembrane region" description="Helical" evidence="9">
    <location>
        <begin position="18"/>
        <end position="41"/>
    </location>
</feature>
<comment type="similarity">
    <text evidence="8 9">Belongs to the TRAP transporter small permease family.</text>
</comment>
<reference evidence="11 12" key="1">
    <citation type="journal article" date="2012" name="J. Bacteriol.">
        <title>Draft Genome Sequence of Oceaniovalibus guishaninsula JLT2003T.</title>
        <authorList>
            <person name="Tang K."/>
            <person name="Liu K."/>
            <person name="Jiao N."/>
        </authorList>
    </citation>
    <scope>NUCLEOTIDE SEQUENCE [LARGE SCALE GENOMIC DNA]</scope>
    <source>
        <strain evidence="11 12">JLT2003</strain>
    </source>
</reference>
<comment type="function">
    <text evidence="9">Part of the tripartite ATP-independent periplasmic (TRAP) transport system.</text>
</comment>
<accession>K2H9Q2</accession>
<keyword evidence="4 9" id="KW-0997">Cell inner membrane</keyword>
<feature type="transmembrane region" description="Helical" evidence="9">
    <location>
        <begin position="132"/>
        <end position="157"/>
    </location>
</feature>
<evidence type="ECO:0000256" key="9">
    <source>
        <dbReference type="RuleBase" id="RU369079"/>
    </source>
</evidence>
<keyword evidence="12" id="KW-1185">Reference proteome</keyword>
<organism evidence="11 12">
    <name type="scientific">Oceaniovalibus guishaninsula JLT2003</name>
    <dbReference type="NCBI Taxonomy" id="1231392"/>
    <lineage>
        <taxon>Bacteria</taxon>
        <taxon>Pseudomonadati</taxon>
        <taxon>Pseudomonadota</taxon>
        <taxon>Alphaproteobacteria</taxon>
        <taxon>Rhodobacterales</taxon>
        <taxon>Roseobacteraceae</taxon>
        <taxon>Oceaniovalibus</taxon>
    </lineage>
</organism>
<evidence type="ECO:0000256" key="4">
    <source>
        <dbReference type="ARBA" id="ARBA00022519"/>
    </source>
</evidence>
<protein>
    <recommendedName>
        <fullName evidence="9">TRAP transporter small permease protein</fullName>
    </recommendedName>
</protein>
<evidence type="ECO:0000256" key="2">
    <source>
        <dbReference type="ARBA" id="ARBA00022448"/>
    </source>
</evidence>
<dbReference type="GO" id="GO:0022857">
    <property type="term" value="F:transmembrane transporter activity"/>
    <property type="evidence" value="ECO:0007669"/>
    <property type="project" value="UniProtKB-UniRule"/>
</dbReference>
<comment type="caution">
    <text evidence="11">The sequence shown here is derived from an EMBL/GenBank/DDBJ whole genome shotgun (WGS) entry which is preliminary data.</text>
</comment>
<comment type="subunit">
    <text evidence="9">The complex comprises the extracytoplasmic solute receptor protein and the two transmembrane proteins.</text>
</comment>
<dbReference type="STRING" id="1231392.OCGS_2554"/>
<dbReference type="GO" id="GO:0005886">
    <property type="term" value="C:plasma membrane"/>
    <property type="evidence" value="ECO:0007669"/>
    <property type="project" value="UniProtKB-SubCell"/>
</dbReference>
<gene>
    <name evidence="11" type="ORF">OCGS_2554</name>
</gene>
<evidence type="ECO:0000313" key="12">
    <source>
        <dbReference type="Proteomes" id="UP000006765"/>
    </source>
</evidence>
<dbReference type="AlphaFoldDB" id="K2H9Q2"/>
<keyword evidence="6 9" id="KW-1133">Transmembrane helix</keyword>